<proteinExistence type="predicted"/>
<feature type="signal peptide" evidence="8">
    <location>
        <begin position="1"/>
        <end position="23"/>
    </location>
</feature>
<dbReference type="InterPro" id="IPR002181">
    <property type="entry name" value="Fibrinogen_a/b/g_C_dom"/>
</dbReference>
<evidence type="ECO:0000259" key="9">
    <source>
        <dbReference type="PROSITE" id="PS51406"/>
    </source>
</evidence>
<dbReference type="NCBIfam" id="NF040941">
    <property type="entry name" value="GGGWT_bact"/>
    <property type="match status" value="1"/>
</dbReference>
<keyword evidence="6" id="KW-0325">Glycoprotein</keyword>
<evidence type="ECO:0000313" key="10">
    <source>
        <dbReference type="EMBL" id="KAK2177307.1"/>
    </source>
</evidence>
<keyword evidence="11" id="KW-1185">Reference proteome</keyword>
<dbReference type="EMBL" id="JAODUO010000607">
    <property type="protein sequence ID" value="KAK2177307.1"/>
    <property type="molecule type" value="Genomic_DNA"/>
</dbReference>
<protein>
    <recommendedName>
        <fullName evidence="9">Fibrinogen C-terminal domain-containing protein</fullName>
    </recommendedName>
</protein>
<comment type="subcellular location">
    <subcellularLocation>
        <location evidence="1">Secreted</location>
    </subcellularLocation>
</comment>
<keyword evidence="3 8" id="KW-0732">Signal</keyword>
<dbReference type="PANTHER" id="PTHR47221:SF6">
    <property type="entry name" value="FIBRINOGEN ALPHA CHAIN"/>
    <property type="match status" value="1"/>
</dbReference>
<dbReference type="PROSITE" id="PS51406">
    <property type="entry name" value="FIBRINOGEN_C_2"/>
    <property type="match status" value="1"/>
</dbReference>
<dbReference type="SMART" id="SM00186">
    <property type="entry name" value="FBG"/>
    <property type="match status" value="1"/>
</dbReference>
<evidence type="ECO:0000256" key="3">
    <source>
        <dbReference type="ARBA" id="ARBA00022729"/>
    </source>
</evidence>
<feature type="chain" id="PRO_5042004944" description="Fibrinogen C-terminal domain-containing protein" evidence="8">
    <location>
        <begin position="24"/>
        <end position="203"/>
    </location>
</feature>
<comment type="caution">
    <text evidence="10">The sequence shown here is derived from an EMBL/GenBank/DDBJ whole genome shotgun (WGS) entry which is preliminary data.</text>
</comment>
<reference evidence="10" key="1">
    <citation type="journal article" date="2023" name="Mol. Biol. Evol.">
        <title>Third-Generation Sequencing Reveals the Adaptive Role of the Epigenome in Three Deep-Sea Polychaetes.</title>
        <authorList>
            <person name="Perez M."/>
            <person name="Aroh O."/>
            <person name="Sun Y."/>
            <person name="Lan Y."/>
            <person name="Juniper S.K."/>
            <person name="Young C.R."/>
            <person name="Angers B."/>
            <person name="Qian P.Y."/>
        </authorList>
    </citation>
    <scope>NUCLEOTIDE SEQUENCE</scope>
    <source>
        <strain evidence="10">R07B-5</strain>
    </source>
</reference>
<dbReference type="InterPro" id="IPR036056">
    <property type="entry name" value="Fibrinogen-like_C"/>
</dbReference>
<accession>A0AAD9NNW0</accession>
<evidence type="ECO:0000256" key="5">
    <source>
        <dbReference type="ARBA" id="ARBA00023157"/>
    </source>
</evidence>
<evidence type="ECO:0000256" key="4">
    <source>
        <dbReference type="ARBA" id="ARBA00023054"/>
    </source>
</evidence>
<dbReference type="SUPFAM" id="SSF56496">
    <property type="entry name" value="Fibrinogen C-terminal domain-like"/>
    <property type="match status" value="1"/>
</dbReference>
<organism evidence="10 11">
    <name type="scientific">Ridgeia piscesae</name>
    <name type="common">Tubeworm</name>
    <dbReference type="NCBI Taxonomy" id="27915"/>
    <lineage>
        <taxon>Eukaryota</taxon>
        <taxon>Metazoa</taxon>
        <taxon>Spiralia</taxon>
        <taxon>Lophotrochozoa</taxon>
        <taxon>Annelida</taxon>
        <taxon>Polychaeta</taxon>
        <taxon>Sedentaria</taxon>
        <taxon>Canalipalpata</taxon>
        <taxon>Sabellida</taxon>
        <taxon>Siboglinidae</taxon>
        <taxon>Ridgeia</taxon>
    </lineage>
</organism>
<feature type="coiled-coil region" evidence="7">
    <location>
        <begin position="44"/>
        <end position="93"/>
    </location>
</feature>
<evidence type="ECO:0000313" key="11">
    <source>
        <dbReference type="Proteomes" id="UP001209878"/>
    </source>
</evidence>
<dbReference type="InterPro" id="IPR037579">
    <property type="entry name" value="FIB_ANG-like"/>
</dbReference>
<dbReference type="SUPFAM" id="SSF58113">
    <property type="entry name" value="Apolipoprotein A-I"/>
    <property type="match status" value="1"/>
</dbReference>
<evidence type="ECO:0000256" key="6">
    <source>
        <dbReference type="ARBA" id="ARBA00023180"/>
    </source>
</evidence>
<feature type="domain" description="Fibrinogen C-terminal" evidence="9">
    <location>
        <begin position="121"/>
        <end position="203"/>
    </location>
</feature>
<keyword evidence="4 7" id="KW-0175">Coiled coil</keyword>
<dbReference type="PANTHER" id="PTHR47221">
    <property type="entry name" value="FIBRINOGEN ALPHA CHAIN"/>
    <property type="match status" value="1"/>
</dbReference>
<evidence type="ECO:0000256" key="7">
    <source>
        <dbReference type="SAM" id="Coils"/>
    </source>
</evidence>
<keyword evidence="2" id="KW-0964">Secreted</keyword>
<evidence type="ECO:0000256" key="2">
    <source>
        <dbReference type="ARBA" id="ARBA00022525"/>
    </source>
</evidence>
<evidence type="ECO:0000256" key="8">
    <source>
        <dbReference type="SAM" id="SignalP"/>
    </source>
</evidence>
<dbReference type="AlphaFoldDB" id="A0AAD9NNW0"/>
<dbReference type="Proteomes" id="UP001209878">
    <property type="component" value="Unassembled WGS sequence"/>
</dbReference>
<dbReference type="Gene3D" id="6.10.250.2890">
    <property type="match status" value="1"/>
</dbReference>
<sequence>MGPLVCFLLASGVFSCIPAPVSSQCTTKYCADDDKDDTVLTAMVARLQETVDQLRQEQRHSMEQLRQDHQRSTEQLQQQLNFTAEQLRQDQEQSTDQLQQQFNHSVVEQQKHLTRLEETIASRTENARDCADLQKKGYTTSGVYYIYIAKLKRKVKVFCDQETDNGGWTVFQKRQDGSVDFYRDWKHYKEGFGDVGGEYWLGE</sequence>
<dbReference type="Gene3D" id="3.90.215.10">
    <property type="entry name" value="Gamma Fibrinogen, chain A, domain 1"/>
    <property type="match status" value="1"/>
</dbReference>
<dbReference type="Pfam" id="PF00147">
    <property type="entry name" value="Fibrinogen_C"/>
    <property type="match status" value="1"/>
</dbReference>
<dbReference type="GO" id="GO:0005576">
    <property type="term" value="C:extracellular region"/>
    <property type="evidence" value="ECO:0007669"/>
    <property type="project" value="UniProtKB-SubCell"/>
</dbReference>
<evidence type="ECO:0000256" key="1">
    <source>
        <dbReference type="ARBA" id="ARBA00004613"/>
    </source>
</evidence>
<gene>
    <name evidence="10" type="ORF">NP493_606g03032</name>
</gene>
<keyword evidence="5" id="KW-1015">Disulfide bond</keyword>
<name>A0AAD9NNW0_RIDPI</name>
<dbReference type="InterPro" id="IPR014716">
    <property type="entry name" value="Fibrinogen_a/b/g_C_1"/>
</dbReference>